<sequence length="278" mass="32149">MLDDGKSSLCNRFSTLRGENQSVISISLFGSKENAMFSINSTLKFLNELIADMYTFYPRWILRIYHDATIDSSIICPIECKHLNVDFCNISAIPTLENLGNFIPPKIWRFLPVGDTFVNVITSRDLDSPLIQRELDAVNEWFQSNKSFHVMRDHPNHNVRMLGGMWGFRTELNRSFAAEFLKKILDHSSFTHYDNRSDQIFLSDHIWPRIQNDIIVHDSFLCQKSYGKNSRPFPTRRRPLNETNCFVGCVRPCCGTSKPFSECPVACRPKNHPEWSTC</sequence>
<organism evidence="1 3">
    <name type="scientific">Didymodactylos carnosus</name>
    <dbReference type="NCBI Taxonomy" id="1234261"/>
    <lineage>
        <taxon>Eukaryota</taxon>
        <taxon>Metazoa</taxon>
        <taxon>Spiralia</taxon>
        <taxon>Gnathifera</taxon>
        <taxon>Rotifera</taxon>
        <taxon>Eurotatoria</taxon>
        <taxon>Bdelloidea</taxon>
        <taxon>Philodinida</taxon>
        <taxon>Philodinidae</taxon>
        <taxon>Didymodactylos</taxon>
    </lineage>
</organism>
<dbReference type="EMBL" id="CAJOBC010000539">
    <property type="protein sequence ID" value="CAF3598493.1"/>
    <property type="molecule type" value="Genomic_DNA"/>
</dbReference>
<gene>
    <name evidence="1" type="ORF">GPM918_LOCUS4118</name>
    <name evidence="2" type="ORF">SRO942_LOCUS4118</name>
</gene>
<dbReference type="Proteomes" id="UP000681722">
    <property type="component" value="Unassembled WGS sequence"/>
</dbReference>
<reference evidence="1" key="1">
    <citation type="submission" date="2021-02" db="EMBL/GenBank/DDBJ databases">
        <authorList>
            <person name="Nowell W R."/>
        </authorList>
    </citation>
    <scope>NUCLEOTIDE SEQUENCE</scope>
</reference>
<evidence type="ECO:0000313" key="1">
    <source>
        <dbReference type="EMBL" id="CAF0812695.1"/>
    </source>
</evidence>
<dbReference type="EMBL" id="CAJNOQ010000539">
    <property type="protein sequence ID" value="CAF0812695.1"/>
    <property type="molecule type" value="Genomic_DNA"/>
</dbReference>
<dbReference type="OrthoDB" id="204305at2759"/>
<evidence type="ECO:0000313" key="2">
    <source>
        <dbReference type="EMBL" id="CAF3598493.1"/>
    </source>
</evidence>
<evidence type="ECO:0000313" key="3">
    <source>
        <dbReference type="Proteomes" id="UP000663829"/>
    </source>
</evidence>
<dbReference type="Proteomes" id="UP000663829">
    <property type="component" value="Unassembled WGS sequence"/>
</dbReference>
<proteinExistence type="predicted"/>
<accession>A0A813THG9</accession>
<protein>
    <submittedName>
        <fullName evidence="1">Uncharacterized protein</fullName>
    </submittedName>
</protein>
<name>A0A813THG9_9BILA</name>
<comment type="caution">
    <text evidence="1">The sequence shown here is derived from an EMBL/GenBank/DDBJ whole genome shotgun (WGS) entry which is preliminary data.</text>
</comment>
<keyword evidence="3" id="KW-1185">Reference proteome</keyword>
<dbReference type="AlphaFoldDB" id="A0A813THG9"/>